<evidence type="ECO:0000313" key="2">
    <source>
        <dbReference type="EMBL" id="KIK64181.1"/>
    </source>
</evidence>
<organism evidence="2 3">
    <name type="scientific">Collybiopsis luxurians FD-317 M1</name>
    <dbReference type="NCBI Taxonomy" id="944289"/>
    <lineage>
        <taxon>Eukaryota</taxon>
        <taxon>Fungi</taxon>
        <taxon>Dikarya</taxon>
        <taxon>Basidiomycota</taxon>
        <taxon>Agaricomycotina</taxon>
        <taxon>Agaricomycetes</taxon>
        <taxon>Agaricomycetidae</taxon>
        <taxon>Agaricales</taxon>
        <taxon>Marasmiineae</taxon>
        <taxon>Omphalotaceae</taxon>
        <taxon>Collybiopsis</taxon>
        <taxon>Collybiopsis luxurians</taxon>
    </lineage>
</organism>
<evidence type="ECO:0000313" key="3">
    <source>
        <dbReference type="Proteomes" id="UP000053593"/>
    </source>
</evidence>
<dbReference type="Proteomes" id="UP000053593">
    <property type="component" value="Unassembled WGS sequence"/>
</dbReference>
<proteinExistence type="predicted"/>
<keyword evidence="3" id="KW-1185">Reference proteome</keyword>
<sequence>MASNFPGYPSSSSRRSSFRRGHTSSSSRRGHTSRTSQMNNVPKRRNPPSETVFTDAMPRQDDHCVRYACLLHPHVGTHWLTAHFWPSSSTWNQFFSGYFFDLLDPDGNSIPPPADLAVYQPSGGHWTEIRTLEGVALLALNVTPLNDHEKYFVTEGTRLLFYKRDVICAEVMAPLHEDSWDPITGSQSLHSVQISCYA</sequence>
<gene>
    <name evidence="2" type="ORF">GYMLUDRAFT_259188</name>
</gene>
<name>A0A0D0C7K7_9AGAR</name>
<feature type="compositionally biased region" description="Basic residues" evidence="1">
    <location>
        <begin position="16"/>
        <end position="32"/>
    </location>
</feature>
<dbReference type="EMBL" id="KN834762">
    <property type="protein sequence ID" value="KIK64181.1"/>
    <property type="molecule type" value="Genomic_DNA"/>
</dbReference>
<evidence type="ECO:0000256" key="1">
    <source>
        <dbReference type="SAM" id="MobiDB-lite"/>
    </source>
</evidence>
<protein>
    <submittedName>
        <fullName evidence="2">Uncharacterized protein</fullName>
    </submittedName>
</protein>
<dbReference type="AlphaFoldDB" id="A0A0D0C7K7"/>
<feature type="region of interest" description="Disordered" evidence="1">
    <location>
        <begin position="1"/>
        <end position="56"/>
    </location>
</feature>
<reference evidence="2 3" key="1">
    <citation type="submission" date="2014-04" db="EMBL/GenBank/DDBJ databases">
        <title>Evolutionary Origins and Diversification of the Mycorrhizal Mutualists.</title>
        <authorList>
            <consortium name="DOE Joint Genome Institute"/>
            <consortium name="Mycorrhizal Genomics Consortium"/>
            <person name="Kohler A."/>
            <person name="Kuo A."/>
            <person name="Nagy L.G."/>
            <person name="Floudas D."/>
            <person name="Copeland A."/>
            <person name="Barry K.W."/>
            <person name="Cichocki N."/>
            <person name="Veneault-Fourrey C."/>
            <person name="LaButti K."/>
            <person name="Lindquist E.A."/>
            <person name="Lipzen A."/>
            <person name="Lundell T."/>
            <person name="Morin E."/>
            <person name="Murat C."/>
            <person name="Riley R."/>
            <person name="Ohm R."/>
            <person name="Sun H."/>
            <person name="Tunlid A."/>
            <person name="Henrissat B."/>
            <person name="Grigoriev I.V."/>
            <person name="Hibbett D.S."/>
            <person name="Martin F."/>
        </authorList>
    </citation>
    <scope>NUCLEOTIDE SEQUENCE [LARGE SCALE GENOMIC DNA]</scope>
    <source>
        <strain evidence="2 3">FD-317 M1</strain>
    </source>
</reference>
<dbReference type="HOGENOM" id="CLU_1378261_0_0_1"/>
<accession>A0A0D0C7K7</accession>